<dbReference type="EMBL" id="JAWLKJ010000003">
    <property type="protein sequence ID" value="MDV6300199.1"/>
    <property type="molecule type" value="Genomic_DNA"/>
</dbReference>
<feature type="compositionally biased region" description="Gly residues" evidence="1">
    <location>
        <begin position="78"/>
        <end position="88"/>
    </location>
</feature>
<protein>
    <recommendedName>
        <fullName evidence="4">Head-to-tail connector protein</fullName>
    </recommendedName>
</protein>
<evidence type="ECO:0008006" key="4">
    <source>
        <dbReference type="Google" id="ProtNLM"/>
    </source>
</evidence>
<comment type="caution">
    <text evidence="2">The sequence shown here is derived from an EMBL/GenBank/DDBJ whole genome shotgun (WGS) entry which is preliminary data.</text>
</comment>
<dbReference type="RefSeq" id="WP_206474673.1">
    <property type="nucleotide sequence ID" value="NZ_JAWLKJ010000003.1"/>
</dbReference>
<proteinExistence type="predicted"/>
<reference evidence="2" key="1">
    <citation type="submission" date="2023-10" db="EMBL/GenBank/DDBJ databases">
        <title>Development of a sustainable strategy for remediation of hydrocarbon-contaminated territories based on the waste exchange concept.</title>
        <authorList>
            <person name="Krivoruchko A."/>
        </authorList>
    </citation>
    <scope>NUCLEOTIDE SEQUENCE</scope>
    <source>
        <strain evidence="2">IEGM 1175</strain>
    </source>
</reference>
<feature type="compositionally biased region" description="Basic and acidic residues" evidence="1">
    <location>
        <begin position="60"/>
        <end position="75"/>
    </location>
</feature>
<organism evidence="2 3">
    <name type="scientific">Dietzia maris</name>
    <dbReference type="NCBI Taxonomy" id="37915"/>
    <lineage>
        <taxon>Bacteria</taxon>
        <taxon>Bacillati</taxon>
        <taxon>Actinomycetota</taxon>
        <taxon>Actinomycetes</taxon>
        <taxon>Mycobacteriales</taxon>
        <taxon>Dietziaceae</taxon>
        <taxon>Dietzia</taxon>
    </lineage>
</organism>
<accession>A0AAE4QXK1</accession>
<name>A0AAE4QXK1_9ACTN</name>
<dbReference type="Proteomes" id="UP001185873">
    <property type="component" value="Unassembled WGS sequence"/>
</dbReference>
<evidence type="ECO:0000256" key="1">
    <source>
        <dbReference type="SAM" id="MobiDB-lite"/>
    </source>
</evidence>
<feature type="compositionally biased region" description="Acidic residues" evidence="1">
    <location>
        <begin position="92"/>
        <end position="106"/>
    </location>
</feature>
<dbReference type="AlphaFoldDB" id="A0AAE4QXK1"/>
<evidence type="ECO:0000313" key="3">
    <source>
        <dbReference type="Proteomes" id="UP001185873"/>
    </source>
</evidence>
<evidence type="ECO:0000313" key="2">
    <source>
        <dbReference type="EMBL" id="MDV6300199.1"/>
    </source>
</evidence>
<sequence length="149" mass="16055">MAKYKLLADQWDQVLSKPTEQFRFVRHRKGATVEISGADEARLLRIGAVEPIKRAAAKSTKTEQKPPPEKPKTDEGNGDGGGDNGDGQGDQNPDDETGDQNPDDSTQETVEKPAKTGPVAAWREYAVAQGHDPDEAADATRADLIALYG</sequence>
<feature type="region of interest" description="Disordered" evidence="1">
    <location>
        <begin position="45"/>
        <end position="119"/>
    </location>
</feature>
<gene>
    <name evidence="2" type="ORF">R3P82_13920</name>
</gene>